<keyword evidence="1 3" id="KW-0378">Hydrolase</keyword>
<evidence type="ECO:0000259" key="2">
    <source>
        <dbReference type="PROSITE" id="PS50263"/>
    </source>
</evidence>
<dbReference type="InterPro" id="IPR036526">
    <property type="entry name" value="C-N_Hydrolase_sf"/>
</dbReference>
<dbReference type="InterPro" id="IPR003010">
    <property type="entry name" value="C-N_Hydrolase"/>
</dbReference>
<evidence type="ECO:0000256" key="1">
    <source>
        <dbReference type="ARBA" id="ARBA00022801"/>
    </source>
</evidence>
<proteinExistence type="predicted"/>
<dbReference type="OrthoDB" id="9803803at2"/>
<evidence type="ECO:0000313" key="4">
    <source>
        <dbReference type="Proteomes" id="UP000240481"/>
    </source>
</evidence>
<accession>A0A0J8VCZ6</accession>
<evidence type="ECO:0000313" key="3">
    <source>
        <dbReference type="EMBL" id="PSW23440.1"/>
    </source>
</evidence>
<dbReference type="RefSeq" id="WP_048898302.1">
    <property type="nucleotide sequence ID" value="NZ_AP024852.1"/>
</dbReference>
<reference evidence="3 4" key="1">
    <citation type="submission" date="2018-01" db="EMBL/GenBank/DDBJ databases">
        <title>Whole genome sequencing of Histamine producing bacteria.</title>
        <authorList>
            <person name="Butler K."/>
        </authorList>
    </citation>
    <scope>NUCLEOTIDE SEQUENCE [LARGE SCALE GENOMIC DNA]</scope>
    <source>
        <strain evidence="3 4">DSM 24669</strain>
    </source>
</reference>
<dbReference type="PANTHER" id="PTHR43674">
    <property type="entry name" value="NITRILASE C965.09-RELATED"/>
    <property type="match status" value="1"/>
</dbReference>
<dbReference type="Pfam" id="PF00795">
    <property type="entry name" value="CN_hydrolase"/>
    <property type="match status" value="1"/>
</dbReference>
<dbReference type="PROSITE" id="PS50263">
    <property type="entry name" value="CN_HYDROLASE"/>
    <property type="match status" value="1"/>
</dbReference>
<protein>
    <submittedName>
        <fullName evidence="3">Carbon-nitrogen hydrolase family protein</fullName>
    </submittedName>
</protein>
<dbReference type="InterPro" id="IPR050345">
    <property type="entry name" value="Aliph_Amidase/BUP"/>
</dbReference>
<dbReference type="Gene3D" id="3.60.110.10">
    <property type="entry name" value="Carbon-nitrogen hydrolase"/>
    <property type="match status" value="1"/>
</dbReference>
<dbReference type="Proteomes" id="UP000240481">
    <property type="component" value="Unassembled WGS sequence"/>
</dbReference>
<dbReference type="STRING" id="680026.AB733_08095"/>
<dbReference type="SUPFAM" id="SSF56317">
    <property type="entry name" value="Carbon-nitrogen hydrolase"/>
    <property type="match status" value="1"/>
</dbReference>
<organism evidence="3 4">
    <name type="scientific">Photobacterium swingsii</name>
    <dbReference type="NCBI Taxonomy" id="680026"/>
    <lineage>
        <taxon>Bacteria</taxon>
        <taxon>Pseudomonadati</taxon>
        <taxon>Pseudomonadota</taxon>
        <taxon>Gammaproteobacteria</taxon>
        <taxon>Vibrionales</taxon>
        <taxon>Vibrionaceae</taxon>
        <taxon>Photobacterium</taxon>
    </lineage>
</organism>
<gene>
    <name evidence="3" type="ORF">C9I94_15045</name>
</gene>
<dbReference type="GO" id="GO:0016811">
    <property type="term" value="F:hydrolase activity, acting on carbon-nitrogen (but not peptide) bonds, in linear amides"/>
    <property type="evidence" value="ECO:0007669"/>
    <property type="project" value="TreeGrafter"/>
</dbReference>
<sequence length="265" mass="29103">MEVSLIQTDVFYKDKAKNLEWVAEVLASCERVGDIVVLPELFSTGYIFESPLDIQALCERYDTSPTISALSRLAAKYSTTIVAGVAEEHKGQFFNSVAVIDGKGLIGKYRKVTQTNIDKQYFSRGDTLFTFEHQGVTFGIAVCFDLWFPELIREYSKLGVEVLLHPANFGGEQSLHISKARAIESSLYIVTCNRIGCDVTTDIVGEYCGKSQICAPSGELLVQFGSEAEIKTVKIAVDPSARKKVIGVDLIAEMSAVSHQLALSK</sequence>
<dbReference type="PANTHER" id="PTHR43674:SF2">
    <property type="entry name" value="BETA-UREIDOPROPIONASE"/>
    <property type="match status" value="1"/>
</dbReference>
<feature type="domain" description="CN hydrolase" evidence="2">
    <location>
        <begin position="1"/>
        <end position="239"/>
    </location>
</feature>
<name>A0A0J8VCZ6_9GAMM</name>
<dbReference type="AlphaFoldDB" id="A0A0J8VCZ6"/>
<keyword evidence="4" id="KW-1185">Reference proteome</keyword>
<dbReference type="CDD" id="cd07197">
    <property type="entry name" value="nitrilase"/>
    <property type="match status" value="1"/>
</dbReference>
<comment type="caution">
    <text evidence="3">The sequence shown here is derived from an EMBL/GenBank/DDBJ whole genome shotgun (WGS) entry which is preliminary data.</text>
</comment>
<dbReference type="EMBL" id="PYLZ01000008">
    <property type="protein sequence ID" value="PSW23440.1"/>
    <property type="molecule type" value="Genomic_DNA"/>
</dbReference>